<dbReference type="Proteomes" id="UP000886520">
    <property type="component" value="Chromosome 18"/>
</dbReference>
<sequence length="406" mass="44290">MGSPLFTLGLKNLAKKKRHHHQCEGPQEAVIFVGGAPASQPPIAPTQALPPTTRTHARSPTTPEGRPQPSTAMQEDGGHPIPLQLSTAQAQGRTIINFRGLLIDVTPSWLNIAATHEGQATEQELQQHPPWLPIVRTGQTSNGFRNYECPICLEILQASDKASSLLPCNHAFHLQCITSWLNLNSSCPVVPQKKCKILRPQVKRARGPSYSRNFSAGIGQGRGGESGKYDDAEEPLFSANYGHGALKGGPFNGVFLGRGGPHNSSSRAPFGGPLKTMMHCVKTSSHQTSTISSWSKWDQKLGKVDAKIDPSLAEMWLVQDESSWSVLPCPAIPQQQRGHERQTKVPKDFIIFPSCSSIPAVFKSACFSIFRKCITLPSCTSTTSVQAHLVRTEPFFHLCKVFGYDC</sequence>
<dbReference type="SUPFAM" id="SSF57850">
    <property type="entry name" value="RING/U-box"/>
    <property type="match status" value="1"/>
</dbReference>
<reference evidence="4" key="1">
    <citation type="submission" date="2021-01" db="EMBL/GenBank/DDBJ databases">
        <title>Adiantum capillus-veneris genome.</title>
        <authorList>
            <person name="Fang Y."/>
            <person name="Liao Q."/>
        </authorList>
    </citation>
    <scope>NUCLEOTIDE SEQUENCE</scope>
    <source>
        <strain evidence="4">H3</strain>
        <tissue evidence="4">Leaf</tissue>
    </source>
</reference>
<keyword evidence="1" id="KW-0862">Zinc</keyword>
<dbReference type="Gene3D" id="3.30.40.10">
    <property type="entry name" value="Zinc/RING finger domain, C3HC4 (zinc finger)"/>
    <property type="match status" value="1"/>
</dbReference>
<accession>A0A9D4Z9B6</accession>
<keyword evidence="1" id="KW-0479">Metal-binding</keyword>
<name>A0A9D4Z9B6_ADICA</name>
<dbReference type="InterPro" id="IPR001841">
    <property type="entry name" value="Znf_RING"/>
</dbReference>
<dbReference type="PROSITE" id="PS50089">
    <property type="entry name" value="ZF_RING_2"/>
    <property type="match status" value="1"/>
</dbReference>
<keyword evidence="5" id="KW-1185">Reference proteome</keyword>
<evidence type="ECO:0000313" key="4">
    <source>
        <dbReference type="EMBL" id="KAI5066429.1"/>
    </source>
</evidence>
<dbReference type="PANTHER" id="PTHR45676">
    <property type="entry name" value="RING-H2 FINGER PROTEIN ATL51-RELATED"/>
    <property type="match status" value="1"/>
</dbReference>
<feature type="region of interest" description="Disordered" evidence="2">
    <location>
        <begin position="36"/>
        <end position="83"/>
    </location>
</feature>
<organism evidence="4 5">
    <name type="scientific">Adiantum capillus-veneris</name>
    <name type="common">Maidenhair fern</name>
    <dbReference type="NCBI Taxonomy" id="13818"/>
    <lineage>
        <taxon>Eukaryota</taxon>
        <taxon>Viridiplantae</taxon>
        <taxon>Streptophyta</taxon>
        <taxon>Embryophyta</taxon>
        <taxon>Tracheophyta</taxon>
        <taxon>Polypodiopsida</taxon>
        <taxon>Polypodiidae</taxon>
        <taxon>Polypodiales</taxon>
        <taxon>Pteridineae</taxon>
        <taxon>Pteridaceae</taxon>
        <taxon>Vittarioideae</taxon>
        <taxon>Adiantum</taxon>
    </lineage>
</organism>
<dbReference type="SMART" id="SM00184">
    <property type="entry name" value="RING"/>
    <property type="match status" value="1"/>
</dbReference>
<dbReference type="AlphaFoldDB" id="A0A9D4Z9B6"/>
<dbReference type="InterPro" id="IPR013083">
    <property type="entry name" value="Znf_RING/FYVE/PHD"/>
</dbReference>
<feature type="compositionally biased region" description="Polar residues" evidence="2">
    <location>
        <begin position="49"/>
        <end position="73"/>
    </location>
</feature>
<dbReference type="EMBL" id="JABFUD020000018">
    <property type="protein sequence ID" value="KAI5066429.1"/>
    <property type="molecule type" value="Genomic_DNA"/>
</dbReference>
<evidence type="ECO:0000313" key="5">
    <source>
        <dbReference type="Proteomes" id="UP000886520"/>
    </source>
</evidence>
<comment type="caution">
    <text evidence="4">The sequence shown here is derived from an EMBL/GenBank/DDBJ whole genome shotgun (WGS) entry which is preliminary data.</text>
</comment>
<dbReference type="OrthoDB" id="8062037at2759"/>
<dbReference type="Pfam" id="PF13639">
    <property type="entry name" value="zf-RING_2"/>
    <property type="match status" value="1"/>
</dbReference>
<keyword evidence="1" id="KW-0863">Zinc-finger</keyword>
<evidence type="ECO:0000256" key="1">
    <source>
        <dbReference type="PROSITE-ProRule" id="PRU00175"/>
    </source>
</evidence>
<gene>
    <name evidence="4" type="ORF">GOP47_0019053</name>
</gene>
<evidence type="ECO:0000259" key="3">
    <source>
        <dbReference type="PROSITE" id="PS50089"/>
    </source>
</evidence>
<protein>
    <recommendedName>
        <fullName evidence="3">RING-type domain-containing protein</fullName>
    </recommendedName>
</protein>
<evidence type="ECO:0000256" key="2">
    <source>
        <dbReference type="SAM" id="MobiDB-lite"/>
    </source>
</evidence>
<dbReference type="GO" id="GO:0008270">
    <property type="term" value="F:zinc ion binding"/>
    <property type="evidence" value="ECO:0007669"/>
    <property type="project" value="UniProtKB-KW"/>
</dbReference>
<feature type="domain" description="RING-type" evidence="3">
    <location>
        <begin position="149"/>
        <end position="189"/>
    </location>
</feature>
<feature type="region of interest" description="Disordered" evidence="2">
    <location>
        <begin position="209"/>
        <end position="228"/>
    </location>
</feature>
<proteinExistence type="predicted"/>